<sequence length="67" mass="7672">MNLCSACAPPMLKNGELTMYGDWHGMFERKFLPKGMFRANGRGLLVHIITGEDYRKYVVPPPDQEKD</sequence>
<dbReference type="RefSeq" id="WP_221454575.1">
    <property type="nucleotide sequence ID" value="NZ_JACHLI010000001.1"/>
</dbReference>
<gene>
    <name evidence="1" type="ORF">HNP46_000474</name>
</gene>
<name>A0A7W7KGI0_PSENT</name>
<dbReference type="Proteomes" id="UP000566995">
    <property type="component" value="Unassembled WGS sequence"/>
</dbReference>
<comment type="caution">
    <text evidence="1">The sequence shown here is derived from an EMBL/GenBank/DDBJ whole genome shotgun (WGS) entry which is preliminary data.</text>
</comment>
<accession>A0A7W7KGI0</accession>
<protein>
    <submittedName>
        <fullName evidence="1">Uncharacterized protein</fullName>
    </submittedName>
</protein>
<dbReference type="EMBL" id="JACHLI010000001">
    <property type="protein sequence ID" value="MBB4861663.1"/>
    <property type="molecule type" value="Genomic_DNA"/>
</dbReference>
<proteinExistence type="predicted"/>
<evidence type="ECO:0000313" key="2">
    <source>
        <dbReference type="Proteomes" id="UP000566995"/>
    </source>
</evidence>
<evidence type="ECO:0000313" key="1">
    <source>
        <dbReference type="EMBL" id="MBB4861663.1"/>
    </source>
</evidence>
<reference evidence="1 2" key="1">
    <citation type="submission" date="2020-08" db="EMBL/GenBank/DDBJ databases">
        <title>Functional genomics of gut bacteria from endangered species of beetles.</title>
        <authorList>
            <person name="Carlos-Shanley C."/>
        </authorList>
    </citation>
    <scope>NUCLEOTIDE SEQUENCE [LARGE SCALE GENOMIC DNA]</scope>
    <source>
        <strain evidence="1 2">S00179</strain>
    </source>
</reference>
<dbReference type="AlphaFoldDB" id="A0A7W7KGI0"/>
<organism evidence="1 2">
    <name type="scientific">Pseudomonas nitroreducens</name>
    <dbReference type="NCBI Taxonomy" id="46680"/>
    <lineage>
        <taxon>Bacteria</taxon>
        <taxon>Pseudomonadati</taxon>
        <taxon>Pseudomonadota</taxon>
        <taxon>Gammaproteobacteria</taxon>
        <taxon>Pseudomonadales</taxon>
        <taxon>Pseudomonadaceae</taxon>
        <taxon>Pseudomonas</taxon>
    </lineage>
</organism>